<dbReference type="InterPro" id="IPR001547">
    <property type="entry name" value="Glyco_hydro_5"/>
</dbReference>
<evidence type="ECO:0000256" key="7">
    <source>
        <dbReference type="RuleBase" id="RU361153"/>
    </source>
</evidence>
<organism evidence="11 12">
    <name type="scientific">Aphanomyces stellatus</name>
    <dbReference type="NCBI Taxonomy" id="120398"/>
    <lineage>
        <taxon>Eukaryota</taxon>
        <taxon>Sar</taxon>
        <taxon>Stramenopiles</taxon>
        <taxon>Oomycota</taxon>
        <taxon>Saprolegniomycetes</taxon>
        <taxon>Saprolegniales</taxon>
        <taxon>Verrucalvaceae</taxon>
        <taxon>Aphanomyces</taxon>
    </lineage>
</organism>
<evidence type="ECO:0000256" key="3">
    <source>
        <dbReference type="ARBA" id="ARBA00023001"/>
    </source>
</evidence>
<keyword evidence="3" id="KW-0136">Cellulose degradation</keyword>
<evidence type="ECO:0000256" key="8">
    <source>
        <dbReference type="SAM" id="Phobius"/>
    </source>
</evidence>
<keyword evidence="8" id="KW-0812">Transmembrane</keyword>
<keyword evidence="6" id="KW-0624">Polysaccharide degradation</keyword>
<dbReference type="SUPFAM" id="SSF51445">
    <property type="entry name" value="(Trans)glycosidases"/>
    <property type="match status" value="1"/>
</dbReference>
<evidence type="ECO:0000256" key="2">
    <source>
        <dbReference type="ARBA" id="ARBA00022801"/>
    </source>
</evidence>
<evidence type="ECO:0000256" key="1">
    <source>
        <dbReference type="ARBA" id="ARBA00005641"/>
    </source>
</evidence>
<proteinExistence type="inferred from homology"/>
<reference evidence="11 12" key="1">
    <citation type="submission" date="2019-03" db="EMBL/GenBank/DDBJ databases">
        <authorList>
            <person name="Gaulin E."/>
            <person name="Dumas B."/>
        </authorList>
    </citation>
    <scope>NUCLEOTIDE SEQUENCE [LARGE SCALE GENOMIC DNA]</scope>
    <source>
        <strain evidence="11">CBS 568.67</strain>
    </source>
</reference>
<feature type="domain" description="Glycoside hydrolase family 5" evidence="9">
    <location>
        <begin position="190"/>
        <end position="523"/>
    </location>
</feature>
<keyword evidence="5 7" id="KW-0326">Glycosidase</keyword>
<keyword evidence="4" id="KW-0119">Carbohydrate metabolism</keyword>
<keyword evidence="2 7" id="KW-0378">Hydrolase</keyword>
<gene>
    <name evidence="11" type="primary">Aste57867_12833</name>
    <name evidence="10" type="ORF">As57867_012785</name>
    <name evidence="11" type="ORF">ASTE57867_12833</name>
</gene>
<evidence type="ECO:0000256" key="4">
    <source>
        <dbReference type="ARBA" id="ARBA00023277"/>
    </source>
</evidence>
<dbReference type="InterPro" id="IPR017853">
    <property type="entry name" value="GH"/>
</dbReference>
<dbReference type="Pfam" id="PF00150">
    <property type="entry name" value="Cellulase"/>
    <property type="match status" value="1"/>
</dbReference>
<keyword evidence="8" id="KW-0472">Membrane</keyword>
<protein>
    <submittedName>
        <fullName evidence="11">Aste57867_12833 protein</fullName>
    </submittedName>
</protein>
<keyword evidence="8" id="KW-1133">Transmembrane helix</keyword>
<dbReference type="EMBL" id="VJMH01005403">
    <property type="protein sequence ID" value="KAF0696415.1"/>
    <property type="molecule type" value="Genomic_DNA"/>
</dbReference>
<dbReference type="PANTHER" id="PTHR35923">
    <property type="entry name" value="MAJOR EXTRACELLULAR ENDOGLUCANASE"/>
    <property type="match status" value="1"/>
</dbReference>
<name>A0A485KWY2_9STRA</name>
<evidence type="ECO:0000313" key="10">
    <source>
        <dbReference type="EMBL" id="KAF0696415.1"/>
    </source>
</evidence>
<dbReference type="Gene3D" id="3.20.20.80">
    <property type="entry name" value="Glycosidases"/>
    <property type="match status" value="1"/>
</dbReference>
<evidence type="ECO:0000313" key="11">
    <source>
        <dbReference type="EMBL" id="VFT89680.1"/>
    </source>
</evidence>
<dbReference type="GO" id="GO:0030245">
    <property type="term" value="P:cellulose catabolic process"/>
    <property type="evidence" value="ECO:0007669"/>
    <property type="project" value="UniProtKB-KW"/>
</dbReference>
<evidence type="ECO:0000259" key="9">
    <source>
        <dbReference type="Pfam" id="PF00150"/>
    </source>
</evidence>
<dbReference type="AlphaFoldDB" id="A0A485KWY2"/>
<accession>A0A485KWY2</accession>
<evidence type="ECO:0000313" key="12">
    <source>
        <dbReference type="Proteomes" id="UP000332933"/>
    </source>
</evidence>
<dbReference type="Proteomes" id="UP000332933">
    <property type="component" value="Unassembled WGS sequence"/>
</dbReference>
<dbReference type="OrthoDB" id="442731at2759"/>
<dbReference type="EMBL" id="CAADRA010005424">
    <property type="protein sequence ID" value="VFT89680.1"/>
    <property type="molecule type" value="Genomic_DNA"/>
</dbReference>
<feature type="transmembrane region" description="Helical" evidence="8">
    <location>
        <begin position="84"/>
        <end position="105"/>
    </location>
</feature>
<evidence type="ECO:0000256" key="6">
    <source>
        <dbReference type="ARBA" id="ARBA00023326"/>
    </source>
</evidence>
<dbReference type="GO" id="GO:0004553">
    <property type="term" value="F:hydrolase activity, hydrolyzing O-glycosyl compounds"/>
    <property type="evidence" value="ECO:0007669"/>
    <property type="project" value="InterPro"/>
</dbReference>
<comment type="similarity">
    <text evidence="1 7">Belongs to the glycosyl hydrolase 5 (cellulase A) family.</text>
</comment>
<evidence type="ECO:0000256" key="5">
    <source>
        <dbReference type="ARBA" id="ARBA00023295"/>
    </source>
</evidence>
<keyword evidence="12" id="KW-1185">Reference proteome</keyword>
<dbReference type="PANTHER" id="PTHR35923:SF2">
    <property type="entry name" value="ENDOGLUCANASE"/>
    <property type="match status" value="1"/>
</dbReference>
<sequence>MYEQYASPHQYNGTRAVQWGEGGHVGALESPASHSFSFNPLPRESTGGNFNARESMLARDIPVNYEKEDPTNFRRIRYKGRIRTWPGLVLLALVVGGTGFALVHFTSQAHAATHDRIMDVLRQKAANQSISSGLSTNTTTDRPPYVDDDLVVNNPKTYPKAGCELPNYQSKNGKLWAVAKNGTEVPFQIKGVNWFGMETGLQAPFGLWDNGTAGTTVYAIAEFLQANRFNSVRLPLCVQSILGNLPLKASIVNKATNRALDLSSYVALLQSIVKSLAYRQISVVFSMHTLTVNNDDGPLWYGKTISFDQFLDAIDMLTKSLCSDAYWNVLGIDLKNEPYLATWGSGDATDFRVAAGTIGARMLQRCPKWMAFVEGVNAQHTTTIDGKAFSYYDWYGGGLQKAGTFPVAFATPHKLVYAPHYYTPAVFPAYYFYASGTVTSSSTIANYVELDDSSLRGRVQATMREMFGYLITDTGPAVLLGEFAGLYTLDAHPKKTTKRCTDYTIETMVAEGYGGGYMWSLNPESAYEFNPADKTGFFTEGLLQDNWRDANTVFLKAMSAMDKLPELKPMPCFPMTV</sequence>
<reference evidence="10" key="2">
    <citation type="submission" date="2019-06" db="EMBL/GenBank/DDBJ databases">
        <title>Genomics analysis of Aphanomyces spp. identifies a new class of oomycete effector associated with host adaptation.</title>
        <authorList>
            <person name="Gaulin E."/>
        </authorList>
    </citation>
    <scope>NUCLEOTIDE SEQUENCE</scope>
    <source>
        <strain evidence="10">CBS 578.67</strain>
    </source>
</reference>